<keyword evidence="12" id="KW-1185">Reference proteome</keyword>
<dbReference type="InterPro" id="IPR014746">
    <property type="entry name" value="Gln_synth/guanido_kin_cat_dom"/>
</dbReference>
<evidence type="ECO:0000256" key="7">
    <source>
        <dbReference type="ARBA" id="ARBA00048819"/>
    </source>
</evidence>
<dbReference type="RefSeq" id="WP_096526889.1">
    <property type="nucleotide sequence ID" value="NZ_AP014836.1"/>
</dbReference>
<dbReference type="NCBIfam" id="TIGR01434">
    <property type="entry name" value="glu_cys_ligase"/>
    <property type="match status" value="1"/>
</dbReference>
<dbReference type="GO" id="GO:0046872">
    <property type="term" value="F:metal ion binding"/>
    <property type="evidence" value="ECO:0007669"/>
    <property type="project" value="TreeGrafter"/>
</dbReference>
<dbReference type="Pfam" id="PF04262">
    <property type="entry name" value="Glu_cys_ligase"/>
    <property type="match status" value="1"/>
</dbReference>
<dbReference type="GO" id="GO:0004357">
    <property type="term" value="F:glutamate-cysteine ligase activity"/>
    <property type="evidence" value="ECO:0007669"/>
    <property type="project" value="UniProtKB-UniRule"/>
</dbReference>
<accession>A0A1Q2SMK0</accession>
<comment type="pathway">
    <text evidence="1 8 9">Sulfur metabolism; glutathione biosynthesis; glutathione from L-cysteine and L-glutamate: step 1/2.</text>
</comment>
<evidence type="ECO:0000256" key="3">
    <source>
        <dbReference type="ARBA" id="ARBA00022598"/>
    </source>
</evidence>
<reference evidence="11 12" key="1">
    <citation type="journal article" date="2017" name="ISME J.">
        <title>An acid-tolerant ammonia-oxidizing ?-proteobacterium from soil.</title>
        <authorList>
            <person name="Hayatsu M."/>
            <person name="Tago K."/>
            <person name="Uchiyama I."/>
            <person name="Toyoda A."/>
            <person name="Wang Y."/>
            <person name="Shimomura Y."/>
            <person name="Okubo T."/>
            <person name="Kurisu F."/>
            <person name="Hirono Y."/>
            <person name="Nonaka K."/>
            <person name="Akiyama H."/>
            <person name="Itoh T."/>
            <person name="Takami H."/>
        </authorList>
    </citation>
    <scope>NUCLEOTIDE SEQUENCE [LARGE SCALE GENOMIC DNA]</scope>
    <source>
        <strain evidence="11 12">TAO100</strain>
    </source>
</reference>
<dbReference type="InterPro" id="IPR006334">
    <property type="entry name" value="Glut_cys_ligase"/>
</dbReference>
<evidence type="ECO:0000256" key="5">
    <source>
        <dbReference type="ARBA" id="ARBA00022741"/>
    </source>
</evidence>
<dbReference type="Proteomes" id="UP000243679">
    <property type="component" value="Chromosome"/>
</dbReference>
<dbReference type="Gene3D" id="3.30.590.20">
    <property type="match status" value="1"/>
</dbReference>
<name>A0A1Q2SMK0_9GAMM</name>
<keyword evidence="5 8" id="KW-0547">Nucleotide-binding</keyword>
<keyword evidence="6 8" id="KW-0067">ATP-binding</keyword>
<dbReference type="EC" id="6.3.2.2" evidence="8"/>
<dbReference type="UniPathway" id="UPA00142">
    <property type="reaction ID" value="UER00209"/>
</dbReference>
<feature type="domain" description="Glutamate--cysteine ligase" evidence="10">
    <location>
        <begin position="9"/>
        <end position="380"/>
    </location>
</feature>
<dbReference type="HAMAP" id="MF_00578">
    <property type="entry name" value="Glu_cys_ligase"/>
    <property type="match status" value="1"/>
</dbReference>
<keyword evidence="3 8" id="KW-0436">Ligase</keyword>
<protein>
    <recommendedName>
        <fullName evidence="8">Glutamate--cysteine ligase</fullName>
        <ecNumber evidence="8">6.3.2.2</ecNumber>
    </recommendedName>
    <alternativeName>
        <fullName evidence="8">Gamma-ECS</fullName>
        <shortName evidence="8">GCS</shortName>
    </alternativeName>
    <alternativeName>
        <fullName evidence="8">Gamma-glutamylcysteine synthetase</fullName>
    </alternativeName>
</protein>
<evidence type="ECO:0000313" key="11">
    <source>
        <dbReference type="EMBL" id="BAW80337.1"/>
    </source>
</evidence>
<dbReference type="GO" id="GO:0005524">
    <property type="term" value="F:ATP binding"/>
    <property type="evidence" value="ECO:0007669"/>
    <property type="project" value="UniProtKB-KW"/>
</dbReference>
<comment type="catalytic activity">
    <reaction evidence="7 8 9">
        <text>L-cysteine + L-glutamate + ATP = gamma-L-glutamyl-L-cysteine + ADP + phosphate + H(+)</text>
        <dbReference type="Rhea" id="RHEA:13285"/>
        <dbReference type="ChEBI" id="CHEBI:15378"/>
        <dbReference type="ChEBI" id="CHEBI:29985"/>
        <dbReference type="ChEBI" id="CHEBI:30616"/>
        <dbReference type="ChEBI" id="CHEBI:35235"/>
        <dbReference type="ChEBI" id="CHEBI:43474"/>
        <dbReference type="ChEBI" id="CHEBI:58173"/>
        <dbReference type="ChEBI" id="CHEBI:456216"/>
        <dbReference type="EC" id="6.3.2.2"/>
    </reaction>
</comment>
<keyword evidence="4 8" id="KW-0317">Glutathione biosynthesis</keyword>
<dbReference type="AlphaFoldDB" id="A0A1Q2SMK0"/>
<dbReference type="GO" id="GO:0005829">
    <property type="term" value="C:cytosol"/>
    <property type="evidence" value="ECO:0007669"/>
    <property type="project" value="TreeGrafter"/>
</dbReference>
<comment type="similarity">
    <text evidence="2 8">Belongs to the glutamate--cysteine ligase type 1 family. Type 1 subfamily.</text>
</comment>
<gene>
    <name evidence="8" type="primary">gshA</name>
    <name evidence="11" type="ORF">TAO_0967</name>
</gene>
<dbReference type="PANTHER" id="PTHR38761">
    <property type="entry name" value="GLUTAMATE--CYSTEINE LIGASE"/>
    <property type="match status" value="1"/>
</dbReference>
<sequence>MDKILQQRLRWLTRSSYKELLKGGKKGIEKESLRITLKGDLAQTPHPCALGSALTHPYITTDYSESLLEFVTPPYAEMREMLTFLSLIHQFTYQQLDQELLWATSMPCAIRDDLNIPIAYYGHSNVGQMKHIYRRGLGYRYGRRMQAIAGIHFNYSLPETFWPIFKEQESDSRSLFEFINDSYFHLLRNFHRLGWLIPYLFGTSPTVCKSFLKEKPEGFLSFDQSTYFLPYATSLRMSDIGYKNKTQANMDISYNTLSEYITDLTRAMETPFMPYRDIGVIVNGEYRQLSTNILQIENEYYSFIRPKQTTHAGEKPTLALKRRGVQYVEVRALDISAYDPLGTNEQQLYFLEALLILCLLKAGPMLNTDERREVEYNQKTAACCGRDPHLKLQHGGQARPLQEWAQEICDEMRGICELLDQEESDRPYTQALTMQLEVISRSDLTPSARMLTQMREKQISFQDLAMELSQAHANYFKQLPLKKEQYQYFTHLAQESWTQQQAIEAADHLPFQKYLERYFSQQGEQVI</sequence>
<evidence type="ECO:0000256" key="2">
    <source>
        <dbReference type="ARBA" id="ARBA00008772"/>
    </source>
</evidence>
<evidence type="ECO:0000256" key="4">
    <source>
        <dbReference type="ARBA" id="ARBA00022684"/>
    </source>
</evidence>
<dbReference type="PANTHER" id="PTHR38761:SF1">
    <property type="entry name" value="GLUTAMATE--CYSTEINE LIGASE"/>
    <property type="match status" value="1"/>
</dbReference>
<evidence type="ECO:0000256" key="8">
    <source>
        <dbReference type="HAMAP-Rule" id="MF_00578"/>
    </source>
</evidence>
<evidence type="ECO:0000259" key="10">
    <source>
        <dbReference type="Pfam" id="PF04262"/>
    </source>
</evidence>
<proteinExistence type="inferred from homology"/>
<dbReference type="EMBL" id="AP014836">
    <property type="protein sequence ID" value="BAW80337.1"/>
    <property type="molecule type" value="Genomic_DNA"/>
</dbReference>
<dbReference type="KEGG" id="ntt:TAO_0967"/>
<dbReference type="InterPro" id="IPR007370">
    <property type="entry name" value="Glu_cys_ligase"/>
</dbReference>
<organism evidence="11 12">
    <name type="scientific">Candidatus Nitrosoglobus terrae</name>
    <dbReference type="NCBI Taxonomy" id="1630141"/>
    <lineage>
        <taxon>Bacteria</taxon>
        <taxon>Pseudomonadati</taxon>
        <taxon>Pseudomonadota</taxon>
        <taxon>Gammaproteobacteria</taxon>
        <taxon>Chromatiales</taxon>
        <taxon>Chromatiaceae</taxon>
        <taxon>Candidatus Nitrosoglobus</taxon>
    </lineage>
</organism>
<evidence type="ECO:0000256" key="6">
    <source>
        <dbReference type="ARBA" id="ARBA00022840"/>
    </source>
</evidence>
<dbReference type="SUPFAM" id="SSF55931">
    <property type="entry name" value="Glutamine synthetase/guanido kinase"/>
    <property type="match status" value="1"/>
</dbReference>
<evidence type="ECO:0000313" key="12">
    <source>
        <dbReference type="Proteomes" id="UP000243679"/>
    </source>
</evidence>
<evidence type="ECO:0000256" key="1">
    <source>
        <dbReference type="ARBA" id="ARBA00005006"/>
    </source>
</evidence>
<evidence type="ECO:0000256" key="9">
    <source>
        <dbReference type="RuleBase" id="RU004391"/>
    </source>
</evidence>
<dbReference type="GO" id="GO:0006750">
    <property type="term" value="P:glutathione biosynthetic process"/>
    <property type="evidence" value="ECO:0007669"/>
    <property type="project" value="UniProtKB-UniRule"/>
</dbReference>
<dbReference type="OrthoDB" id="9803907at2"/>